<keyword evidence="4" id="KW-1185">Reference proteome</keyword>
<dbReference type="InterPro" id="IPR047650">
    <property type="entry name" value="Transpos_IS110"/>
</dbReference>
<gene>
    <name evidence="3" type="ORF">ACFYNQ_22775</name>
</gene>
<reference evidence="3 4" key="1">
    <citation type="submission" date="2024-10" db="EMBL/GenBank/DDBJ databases">
        <title>The Natural Products Discovery Center: Release of the First 8490 Sequenced Strains for Exploring Actinobacteria Biosynthetic Diversity.</title>
        <authorList>
            <person name="Kalkreuter E."/>
            <person name="Kautsar S.A."/>
            <person name="Yang D."/>
            <person name="Bader C.D."/>
            <person name="Teijaro C.N."/>
            <person name="Fluegel L."/>
            <person name="Davis C.M."/>
            <person name="Simpson J.R."/>
            <person name="Lauterbach L."/>
            <person name="Steele A.D."/>
            <person name="Gui C."/>
            <person name="Meng S."/>
            <person name="Li G."/>
            <person name="Viehrig K."/>
            <person name="Ye F."/>
            <person name="Su P."/>
            <person name="Kiefer A.F."/>
            <person name="Nichols A."/>
            <person name="Cepeda A.J."/>
            <person name="Yan W."/>
            <person name="Fan B."/>
            <person name="Jiang Y."/>
            <person name="Adhikari A."/>
            <person name="Zheng C.-J."/>
            <person name="Schuster L."/>
            <person name="Cowan T.M."/>
            <person name="Smanski M.J."/>
            <person name="Chevrette M.G."/>
            <person name="De Carvalho L.P.S."/>
            <person name="Shen B."/>
        </authorList>
    </citation>
    <scope>NUCLEOTIDE SEQUENCE [LARGE SCALE GENOMIC DNA]</scope>
    <source>
        <strain evidence="3 4">NPDC006488</strain>
    </source>
</reference>
<dbReference type="EMBL" id="JBIAHM010000008">
    <property type="protein sequence ID" value="MFE9601378.1"/>
    <property type="molecule type" value="Genomic_DNA"/>
</dbReference>
<evidence type="ECO:0000313" key="3">
    <source>
        <dbReference type="EMBL" id="MFE9601378.1"/>
    </source>
</evidence>
<dbReference type="Pfam" id="PF02371">
    <property type="entry name" value="Transposase_20"/>
    <property type="match status" value="1"/>
</dbReference>
<feature type="domain" description="Transposase IS116/IS110/IS902 C-terminal" evidence="2">
    <location>
        <begin position="35"/>
        <end position="89"/>
    </location>
</feature>
<feature type="compositionally biased region" description="Basic residues" evidence="1">
    <location>
        <begin position="138"/>
        <end position="148"/>
    </location>
</feature>
<feature type="compositionally biased region" description="Polar residues" evidence="1">
    <location>
        <begin position="110"/>
        <end position="122"/>
    </location>
</feature>
<sequence>MVHHYLDEIDQIRAVVTAFDARIADALSGCVQGLDLLDTIPGAGRMAAKIILAETGGDMSQFPTAQHLASWIGVCPGQNESASVTSRGGPGRATATSSASWASRPWPRSGTSGPVSPCTSDASPPAGEASAPWSRSCTNRRSRSVRPA</sequence>
<feature type="region of interest" description="Disordered" evidence="1">
    <location>
        <begin position="79"/>
        <end position="148"/>
    </location>
</feature>
<dbReference type="RefSeq" id="WP_388108546.1">
    <property type="nucleotide sequence ID" value="NZ_JBIAHM010000008.1"/>
</dbReference>
<organism evidence="3 4">
    <name type="scientific">Streptomyces hokutonensis</name>
    <dbReference type="NCBI Taxonomy" id="1306990"/>
    <lineage>
        <taxon>Bacteria</taxon>
        <taxon>Bacillati</taxon>
        <taxon>Actinomycetota</taxon>
        <taxon>Actinomycetes</taxon>
        <taxon>Kitasatosporales</taxon>
        <taxon>Streptomycetaceae</taxon>
        <taxon>Streptomyces</taxon>
    </lineage>
</organism>
<dbReference type="Proteomes" id="UP001601303">
    <property type="component" value="Unassembled WGS sequence"/>
</dbReference>
<accession>A0ABW6M7B5</accession>
<evidence type="ECO:0000259" key="2">
    <source>
        <dbReference type="Pfam" id="PF02371"/>
    </source>
</evidence>
<dbReference type="InterPro" id="IPR003346">
    <property type="entry name" value="Transposase_20"/>
</dbReference>
<comment type="caution">
    <text evidence="3">The sequence shown here is derived from an EMBL/GenBank/DDBJ whole genome shotgun (WGS) entry which is preliminary data.</text>
</comment>
<dbReference type="PANTHER" id="PTHR33055">
    <property type="entry name" value="TRANSPOSASE FOR INSERTION SEQUENCE ELEMENT IS1111A"/>
    <property type="match status" value="1"/>
</dbReference>
<protein>
    <submittedName>
        <fullName evidence="3">Transposase</fullName>
    </submittedName>
</protein>
<feature type="compositionally biased region" description="Low complexity" evidence="1">
    <location>
        <begin position="93"/>
        <end position="109"/>
    </location>
</feature>
<dbReference type="PANTHER" id="PTHR33055:SF15">
    <property type="entry name" value="TRANSPOSASE-RELATED"/>
    <property type="match status" value="1"/>
</dbReference>
<name>A0ABW6M7B5_9ACTN</name>
<proteinExistence type="predicted"/>
<evidence type="ECO:0000313" key="4">
    <source>
        <dbReference type="Proteomes" id="UP001601303"/>
    </source>
</evidence>
<evidence type="ECO:0000256" key="1">
    <source>
        <dbReference type="SAM" id="MobiDB-lite"/>
    </source>
</evidence>